<comment type="caution">
    <text evidence="3">The sequence shown here is derived from an EMBL/GenBank/DDBJ whole genome shotgun (WGS) entry which is preliminary data.</text>
</comment>
<dbReference type="Proteomes" id="UP000774283">
    <property type="component" value="Unassembled WGS sequence"/>
</dbReference>
<gene>
    <name evidence="3" type="ORF">HF995_07195</name>
</gene>
<keyword evidence="4" id="KW-1185">Reference proteome</keyword>
<dbReference type="AlphaFoldDB" id="A0A9X5FB12"/>
<evidence type="ECO:0000313" key="3">
    <source>
        <dbReference type="EMBL" id="NKX93060.1"/>
    </source>
</evidence>
<protein>
    <recommendedName>
        <fullName evidence="5">Integral membrane protein</fullName>
    </recommendedName>
</protein>
<evidence type="ECO:0000313" key="4">
    <source>
        <dbReference type="Proteomes" id="UP000774283"/>
    </source>
</evidence>
<accession>A0A9X5FB12</accession>
<feature type="compositionally biased region" description="Low complexity" evidence="1">
    <location>
        <begin position="33"/>
        <end position="46"/>
    </location>
</feature>
<reference evidence="3 4" key="1">
    <citation type="submission" date="2020-04" db="EMBL/GenBank/DDBJ databases">
        <title>MicrobeNet Type strains.</title>
        <authorList>
            <person name="Nicholson A.C."/>
        </authorList>
    </citation>
    <scope>NUCLEOTIDE SEQUENCE [LARGE SCALE GENOMIC DNA]</scope>
    <source>
        <strain evidence="3 4">ATCC BAA-789</strain>
    </source>
</reference>
<sequence length="324" mass="33443">MSENFPPNPDGTDGVPGSGGQPQDPGAQPPYGQPYGQKPPFGQQPGAQPPYGQPYGQQPPYGQQFGQQPPYGQQSPFGQQPYGQFPNAGGGTLGVPAHGPFSFGEGFTVAWRAFGARAGMWLGLMAICAVVSLATSAFLGGPVDWNANVNGESFSAANLFPSPSWAATALLRDLAAQLVVAILTIKLTQHAVRQVRGEQVTFSSFFTTVNGNATIISAFVIAAATILVDRAPFIGPLAGVALTAMTIFVGAFAAEPGARGISPVQESVQLFIQRPGAALATFAGGFLLILGGFIACCVGLLVAVPLASLYSGYGFQRILGRPIG</sequence>
<feature type="transmembrane region" description="Helical" evidence="2">
    <location>
        <begin position="275"/>
        <end position="304"/>
    </location>
</feature>
<dbReference type="SUPFAM" id="SSF81995">
    <property type="entry name" value="beta-sandwich domain of Sec23/24"/>
    <property type="match status" value="1"/>
</dbReference>
<dbReference type="EMBL" id="JAAXOW010000002">
    <property type="protein sequence ID" value="NKX93060.1"/>
    <property type="molecule type" value="Genomic_DNA"/>
</dbReference>
<dbReference type="RefSeq" id="WP_168447028.1">
    <property type="nucleotide sequence ID" value="NZ_JAAXOW010000002.1"/>
</dbReference>
<feature type="transmembrane region" description="Helical" evidence="2">
    <location>
        <begin position="205"/>
        <end position="227"/>
    </location>
</feature>
<keyword evidence="2" id="KW-0812">Transmembrane</keyword>
<feature type="region of interest" description="Disordered" evidence="1">
    <location>
        <begin position="1"/>
        <end position="93"/>
    </location>
</feature>
<keyword evidence="2" id="KW-0472">Membrane</keyword>
<organism evidence="3 4">
    <name type="scientific">Sanguibacter hominis ATCC BAA-789</name>
    <dbReference type="NCBI Taxonomy" id="1312740"/>
    <lineage>
        <taxon>Bacteria</taxon>
        <taxon>Bacillati</taxon>
        <taxon>Actinomycetota</taxon>
        <taxon>Actinomycetes</taxon>
        <taxon>Micrococcales</taxon>
        <taxon>Sanguibacteraceae</taxon>
        <taxon>Sanguibacter</taxon>
    </lineage>
</organism>
<name>A0A9X5FB12_9MICO</name>
<evidence type="ECO:0008006" key="5">
    <source>
        <dbReference type="Google" id="ProtNLM"/>
    </source>
</evidence>
<evidence type="ECO:0000256" key="2">
    <source>
        <dbReference type="SAM" id="Phobius"/>
    </source>
</evidence>
<feature type="transmembrane region" description="Helical" evidence="2">
    <location>
        <begin position="121"/>
        <end position="143"/>
    </location>
</feature>
<keyword evidence="2" id="KW-1133">Transmembrane helix</keyword>
<feature type="transmembrane region" description="Helical" evidence="2">
    <location>
        <begin position="163"/>
        <end position="185"/>
    </location>
</feature>
<evidence type="ECO:0000256" key="1">
    <source>
        <dbReference type="SAM" id="MobiDB-lite"/>
    </source>
</evidence>
<feature type="transmembrane region" description="Helical" evidence="2">
    <location>
        <begin position="233"/>
        <end position="254"/>
    </location>
</feature>
<feature type="compositionally biased region" description="Low complexity" evidence="1">
    <location>
        <begin position="53"/>
        <end position="86"/>
    </location>
</feature>
<proteinExistence type="predicted"/>